<protein>
    <submittedName>
        <fullName evidence="1">Uncharacterized protein</fullName>
    </submittedName>
</protein>
<reference evidence="1 2" key="1">
    <citation type="submission" date="2013-07" db="EMBL/GenBank/DDBJ databases">
        <title>Genome of Archaeoglobus fulgidus.</title>
        <authorList>
            <person name="Fiebig A."/>
            <person name="Birkeland N.-K."/>
        </authorList>
    </citation>
    <scope>NUCLEOTIDE SEQUENCE [LARGE SCALE GENOMIC DNA]</scope>
    <source>
        <strain evidence="1 2">DSM 8774</strain>
    </source>
</reference>
<sequence>MIKMMVTVESTILQVKNRRHTAVIYVNESKIEVVDCTNSTNCRIQGVKGAGCPSYCPFVVDAKRYVQGLKTKYRVEVLNPNP</sequence>
<evidence type="ECO:0000313" key="2">
    <source>
        <dbReference type="Proteomes" id="UP000028501"/>
    </source>
</evidence>
<dbReference type="HOGENOM" id="CLU_2613398_0_0_2"/>
<proteinExistence type="predicted"/>
<dbReference type="KEGG" id="afg:AFULGI_00024820"/>
<dbReference type="AlphaFoldDB" id="A0A075WNQ9"/>
<evidence type="ECO:0000313" key="1">
    <source>
        <dbReference type="EMBL" id="AIG99198.1"/>
    </source>
</evidence>
<organism evidence="1 2">
    <name type="scientific">Archaeoglobus fulgidus DSM 8774</name>
    <dbReference type="NCBI Taxonomy" id="1344584"/>
    <lineage>
        <taxon>Archaea</taxon>
        <taxon>Methanobacteriati</taxon>
        <taxon>Methanobacteriota</taxon>
        <taxon>Archaeoglobi</taxon>
        <taxon>Archaeoglobales</taxon>
        <taxon>Archaeoglobaceae</taxon>
        <taxon>Archaeoglobus</taxon>
    </lineage>
</organism>
<gene>
    <name evidence="1" type="ORF">AFULGI_00024820</name>
</gene>
<accession>A0A075WNQ9</accession>
<name>A0A075WNQ9_ARCFL</name>
<dbReference type="EMBL" id="CP006577">
    <property type="protein sequence ID" value="AIG99198.1"/>
    <property type="molecule type" value="Genomic_DNA"/>
</dbReference>
<dbReference type="Proteomes" id="UP000028501">
    <property type="component" value="Chromosome"/>
</dbReference>